<dbReference type="RefSeq" id="WP_128522977.1">
    <property type="nucleotide sequence ID" value="NZ_CP026118.1"/>
</dbReference>
<evidence type="ECO:0000256" key="3">
    <source>
        <dbReference type="ARBA" id="ARBA00022676"/>
    </source>
</evidence>
<keyword evidence="5" id="KW-0125">Carotenoid biosynthesis</keyword>
<proteinExistence type="inferred from homology"/>
<dbReference type="AlphaFoldDB" id="A0A410M909"/>
<keyword evidence="3" id="KW-0328">Glycosyltransferase</keyword>
<keyword evidence="11" id="KW-1133">Transmembrane helix</keyword>
<comment type="subcellular location">
    <subcellularLocation>
        <location evidence="1">Cell membrane</location>
    </subcellularLocation>
</comment>
<evidence type="ECO:0000256" key="2">
    <source>
        <dbReference type="ARBA" id="ARBA00022475"/>
    </source>
</evidence>
<protein>
    <recommendedName>
        <fullName evidence="10">4,4'-diaponeurosporenoate glycosyltransferase</fullName>
    </recommendedName>
</protein>
<feature type="transmembrane region" description="Helical" evidence="11">
    <location>
        <begin position="6"/>
        <end position="29"/>
    </location>
</feature>
<name>A0A410M909_9BACI</name>
<dbReference type="Pfam" id="PF00535">
    <property type="entry name" value="Glycos_transf_2"/>
    <property type="match status" value="1"/>
</dbReference>
<keyword evidence="11" id="KW-0812">Transmembrane</keyword>
<evidence type="ECO:0000313" key="13">
    <source>
        <dbReference type="EMBL" id="QAS51221.1"/>
    </source>
</evidence>
<feature type="domain" description="Glycosyltransferase 2-like" evidence="12">
    <location>
        <begin position="41"/>
        <end position="212"/>
    </location>
</feature>
<evidence type="ECO:0000256" key="1">
    <source>
        <dbReference type="ARBA" id="ARBA00004236"/>
    </source>
</evidence>
<dbReference type="InterPro" id="IPR029044">
    <property type="entry name" value="Nucleotide-diphossugar_trans"/>
</dbReference>
<organism evidence="13 14">
    <name type="scientific">Halobacillus litoralis</name>
    <dbReference type="NCBI Taxonomy" id="45668"/>
    <lineage>
        <taxon>Bacteria</taxon>
        <taxon>Bacillati</taxon>
        <taxon>Bacillota</taxon>
        <taxon>Bacilli</taxon>
        <taxon>Bacillales</taxon>
        <taxon>Bacillaceae</taxon>
        <taxon>Halobacillus</taxon>
    </lineage>
</organism>
<keyword evidence="4 13" id="KW-0808">Transferase</keyword>
<evidence type="ECO:0000256" key="6">
    <source>
        <dbReference type="ARBA" id="ARBA00023136"/>
    </source>
</evidence>
<feature type="transmembrane region" description="Helical" evidence="11">
    <location>
        <begin position="331"/>
        <end position="354"/>
    </location>
</feature>
<dbReference type="KEGG" id="hli:HLI_02850"/>
<dbReference type="EMBL" id="CP026118">
    <property type="protein sequence ID" value="QAS51221.1"/>
    <property type="molecule type" value="Genomic_DNA"/>
</dbReference>
<keyword evidence="2" id="KW-1003">Cell membrane</keyword>
<evidence type="ECO:0000256" key="9">
    <source>
        <dbReference type="ARBA" id="ARBA00038120"/>
    </source>
</evidence>
<dbReference type="GO" id="GO:0016117">
    <property type="term" value="P:carotenoid biosynthetic process"/>
    <property type="evidence" value="ECO:0007669"/>
    <property type="project" value="UniProtKB-KW"/>
</dbReference>
<evidence type="ECO:0000259" key="12">
    <source>
        <dbReference type="Pfam" id="PF00535"/>
    </source>
</evidence>
<comment type="similarity">
    <text evidence="9">Belongs to the glycosyltransferase 2 family. CrtQ subfamily.</text>
</comment>
<evidence type="ECO:0000256" key="8">
    <source>
        <dbReference type="ARBA" id="ARBA00037904"/>
    </source>
</evidence>
<evidence type="ECO:0000256" key="4">
    <source>
        <dbReference type="ARBA" id="ARBA00022679"/>
    </source>
</evidence>
<dbReference type="OrthoDB" id="9800276at2"/>
<dbReference type="PANTHER" id="PTHR43646:SF2">
    <property type="entry name" value="GLYCOSYLTRANSFERASE 2-LIKE DOMAIN-CONTAINING PROTEIN"/>
    <property type="match status" value="1"/>
</dbReference>
<feature type="transmembrane region" description="Helical" evidence="11">
    <location>
        <begin position="285"/>
        <end position="311"/>
    </location>
</feature>
<dbReference type="SUPFAM" id="SSF53448">
    <property type="entry name" value="Nucleotide-diphospho-sugar transferases"/>
    <property type="match status" value="1"/>
</dbReference>
<reference evidence="13 14" key="1">
    <citation type="submission" date="2018-01" db="EMBL/GenBank/DDBJ databases">
        <title>The whole genome sequencing and assembly of Halobacillus litoralis ERB031 strain.</title>
        <authorList>
            <person name="Lee S.-J."/>
            <person name="Park M.-K."/>
            <person name="Kim J.-Y."/>
            <person name="Lee Y.-J."/>
            <person name="Yi H."/>
            <person name="Bahn Y.-S."/>
            <person name="Kim J.F."/>
            <person name="Lee D.-W."/>
        </authorList>
    </citation>
    <scope>NUCLEOTIDE SEQUENCE [LARGE SCALE GENOMIC DNA]</scope>
    <source>
        <strain evidence="13 14">ERB 031</strain>
    </source>
</reference>
<comment type="function">
    <text evidence="7">Catalyzes the glycosylation of 4,4'-diaponeurosporenoate, i.e. the esterification of glucose at the C1'' position with the carboxyl group of 4,4'-diaponeurosporenic acid, to form glycosyl-4,4'-diaponeurosporenoate. This is a step in the biosynthesis of staphyloxanthin, an orange pigment present in most staphylococci strains.</text>
</comment>
<accession>A0A410M909</accession>
<dbReference type="Proteomes" id="UP000287756">
    <property type="component" value="Chromosome"/>
</dbReference>
<evidence type="ECO:0000256" key="10">
    <source>
        <dbReference type="ARBA" id="ARBA00040345"/>
    </source>
</evidence>
<dbReference type="GO" id="GO:0005886">
    <property type="term" value="C:plasma membrane"/>
    <property type="evidence" value="ECO:0007669"/>
    <property type="project" value="UniProtKB-SubCell"/>
</dbReference>
<sequence>MSLFTILLTVTILLNIWTIFNSLFLYPLAPLTDLQKFPMVSLLVPLRNEAGNVTGLINSLRSLTYENLEIILLDDHSDDGTYERLIEYTKQDSRMSVMKGKDLPEGWNGKVHACHQLSEKAAGDYYFFLDADARVSPSIIELSLGTMKKRQAAMLSGFPNYPNNNFLSHMLVPLQHMVVLLHLPLFMANKTTKPMFTAACGIFIVIEKGVYEAIGGHRSVMDSLVEDVHIAREVKRHGYKMVLANITGSALSYMYDSSSETWGGFKKNIYTGIGRSAMMVTFLTLFYTIVFVLPALLAGFALGTGNIALLLPYLLTVTFKMYVDARTGHPLWLAFFIPVAALLLISMMVASMSVHKKGKSYHWKGRRYQ</sequence>
<comment type="pathway">
    <text evidence="8">Carotenoid biosynthesis; staphyloxanthin biosynthesis; staphyloxanthin from farnesyl diphosphate: step 4/5.</text>
</comment>
<dbReference type="GO" id="GO:0016757">
    <property type="term" value="F:glycosyltransferase activity"/>
    <property type="evidence" value="ECO:0007669"/>
    <property type="project" value="UniProtKB-KW"/>
</dbReference>
<evidence type="ECO:0000256" key="11">
    <source>
        <dbReference type="SAM" id="Phobius"/>
    </source>
</evidence>
<gene>
    <name evidence="13" type="ORF">HLI_02850</name>
</gene>
<evidence type="ECO:0000256" key="7">
    <source>
        <dbReference type="ARBA" id="ARBA00037281"/>
    </source>
</evidence>
<dbReference type="InterPro" id="IPR001173">
    <property type="entry name" value="Glyco_trans_2-like"/>
</dbReference>
<evidence type="ECO:0000313" key="14">
    <source>
        <dbReference type="Proteomes" id="UP000287756"/>
    </source>
</evidence>
<dbReference type="Gene3D" id="3.90.550.10">
    <property type="entry name" value="Spore Coat Polysaccharide Biosynthesis Protein SpsA, Chain A"/>
    <property type="match status" value="1"/>
</dbReference>
<keyword evidence="6 11" id="KW-0472">Membrane</keyword>
<dbReference type="PANTHER" id="PTHR43646">
    <property type="entry name" value="GLYCOSYLTRANSFERASE"/>
    <property type="match status" value="1"/>
</dbReference>
<evidence type="ECO:0000256" key="5">
    <source>
        <dbReference type="ARBA" id="ARBA00022746"/>
    </source>
</evidence>